<dbReference type="InterPro" id="IPR012334">
    <property type="entry name" value="Pectin_lyas_fold"/>
</dbReference>
<dbReference type="Gene3D" id="2.160.20.10">
    <property type="entry name" value="Single-stranded right-handed beta-helix, Pectin lyase-like"/>
    <property type="match status" value="1"/>
</dbReference>
<dbReference type="SMART" id="SM00710">
    <property type="entry name" value="PbH1"/>
    <property type="match status" value="4"/>
</dbReference>
<name>A0A090I716_METFO</name>
<proteinExistence type="predicted"/>
<dbReference type="PANTHER" id="PTHR11319">
    <property type="entry name" value="G PROTEIN-COUPLED RECEPTOR-RELATED"/>
    <property type="match status" value="1"/>
</dbReference>
<reference evidence="1" key="1">
    <citation type="submission" date="2014-08" db="EMBL/GenBank/DDBJ databases">
        <authorList>
            <person name="Wibberg D."/>
        </authorList>
    </citation>
    <scope>NUCLEOTIDE SEQUENCE</scope>
</reference>
<dbReference type="PANTHER" id="PTHR11319:SF35">
    <property type="entry name" value="OUTER MEMBRANE PROTEIN PMPC-RELATED"/>
    <property type="match status" value="1"/>
</dbReference>
<dbReference type="PATRIC" id="fig|2162.9.peg.1683"/>
<organism evidence="1">
    <name type="scientific">Methanobacterium formicicum</name>
    <dbReference type="NCBI Taxonomy" id="2162"/>
    <lineage>
        <taxon>Archaea</taxon>
        <taxon>Methanobacteriati</taxon>
        <taxon>Methanobacteriota</taxon>
        <taxon>Methanomada group</taxon>
        <taxon>Methanobacteria</taxon>
        <taxon>Methanobacteriales</taxon>
        <taxon>Methanobacteriaceae</taxon>
        <taxon>Methanobacterium</taxon>
    </lineage>
</organism>
<sequence length="474" mass="48998">MAIASLSLIDDSAAASMIYVNGSSGNDDWDGETPETAKATIQNGTDTVDPEGTVSVADGIYPEHIIINKNLSLLGQSTSGTIIDGTNNGRPLTINGYTTIVNLINFTLINGNVTGTTARGGGIYNEGNLTLTNCNLINNTANGIIAYGGGIWSEGTYDHGALTLNNCMVEGNTATGTGAMGGGIAAYNTVNINNSKISGNLAEATGYGAYGGGIAGLMGTLTITDSQITGNTAKRGTLSDASGGGVYLDYNQFTITGSQITGNVAEGNGGGIYAYVSNDRANFNRIVNNLPDAIYYTYETVAFDALYNWWGQNTGPADGSISGNVDYDPWLVMNYSANPTTIQQGETSTLTADFRYDSDGTFHDPALGHLPDGIPVTFNTNLGNVGSKTATSLTLNGIATILLRGDEAAGGALTYALLDLETRYATVTITPATVNAASTVSSKTIGMQETGLPVAGIYLSLLLVMGGLLSTRKE</sequence>
<dbReference type="KEGG" id="mfi:DSM1535_1644"/>
<evidence type="ECO:0000313" key="1">
    <source>
        <dbReference type="EMBL" id="CEA13970.1"/>
    </source>
</evidence>
<gene>
    <name evidence="1" type="ORF">DSM1535_1644</name>
</gene>
<dbReference type="InterPro" id="IPR011050">
    <property type="entry name" value="Pectin_lyase_fold/virulence"/>
</dbReference>
<accession>A0A090I716</accession>
<protein>
    <recommendedName>
        <fullName evidence="2">Adhesin-like protein</fullName>
    </recommendedName>
</protein>
<dbReference type="InterPro" id="IPR006626">
    <property type="entry name" value="PbH1"/>
</dbReference>
<dbReference type="AlphaFoldDB" id="A0A090I716"/>
<dbReference type="EMBL" id="LN515531">
    <property type="protein sequence ID" value="CEA13970.1"/>
    <property type="molecule type" value="Genomic_DNA"/>
</dbReference>
<evidence type="ECO:0008006" key="2">
    <source>
        <dbReference type="Google" id="ProtNLM"/>
    </source>
</evidence>
<dbReference type="SUPFAM" id="SSF51126">
    <property type="entry name" value="Pectin lyase-like"/>
    <property type="match status" value="1"/>
</dbReference>